<dbReference type="PANTHER" id="PTHR35088:SF1">
    <property type="entry name" value="COILED-COIL DOMAIN-CONTAINING PROTEIN 178"/>
    <property type="match status" value="1"/>
</dbReference>
<dbReference type="Gene3D" id="1.10.287.1490">
    <property type="match status" value="1"/>
</dbReference>
<dbReference type="Proteomes" id="UP000695022">
    <property type="component" value="Unplaced"/>
</dbReference>
<dbReference type="InterPro" id="IPR038826">
    <property type="entry name" value="CCDC178"/>
</dbReference>
<evidence type="ECO:0000313" key="1">
    <source>
        <dbReference type="Proteomes" id="UP000695022"/>
    </source>
</evidence>
<dbReference type="RefSeq" id="XP_014666163.1">
    <property type="nucleotide sequence ID" value="XM_014810677.1"/>
</dbReference>
<dbReference type="PANTHER" id="PTHR35088">
    <property type="entry name" value="COILED-COIL DOMAIN-CONTAINING PROTEIN 178"/>
    <property type="match status" value="1"/>
</dbReference>
<evidence type="ECO:0000313" key="2">
    <source>
        <dbReference type="RefSeq" id="XP_014666163.1"/>
    </source>
</evidence>
<dbReference type="GeneID" id="106808103"/>
<reference evidence="2" key="1">
    <citation type="submission" date="2025-08" db="UniProtKB">
        <authorList>
            <consortium name="RefSeq"/>
        </authorList>
    </citation>
    <scope>IDENTIFICATION</scope>
</reference>
<keyword evidence="1" id="KW-1185">Reference proteome</keyword>
<gene>
    <name evidence="2" type="primary">LOC106808103</name>
</gene>
<name>A0ABM1E1U2_PRICU</name>
<accession>A0ABM1E1U2</accession>
<protein>
    <submittedName>
        <fullName evidence="2">GRIP and coiled-coil domain-containing protein 1-like</fullName>
    </submittedName>
</protein>
<organism evidence="1 2">
    <name type="scientific">Priapulus caudatus</name>
    <name type="common">Priapulid worm</name>
    <dbReference type="NCBI Taxonomy" id="37621"/>
    <lineage>
        <taxon>Eukaryota</taxon>
        <taxon>Metazoa</taxon>
        <taxon>Ecdysozoa</taxon>
        <taxon>Scalidophora</taxon>
        <taxon>Priapulida</taxon>
        <taxon>Priapulimorpha</taxon>
        <taxon>Priapulimorphida</taxon>
        <taxon>Priapulidae</taxon>
        <taxon>Priapulus</taxon>
    </lineage>
</organism>
<proteinExistence type="predicted"/>
<sequence>MQKMKVDGVLKQVKLEAQACKALSARIDSETVMQEKLRSDSKNKEEVLRDMAESLEAQVAVLQAGVTEAKQKLSSRQQSIVTLQERITAVVAEHKKLCQELQLKIDENLLPLEKQMKTVDESHGFQLASVAEKSRTINENISKMNGTWAMLQRNLVTAEDTVNTLNATMDTIQEQLDREQSFVRHVLDSTTEVQGRIQDKTAQHENYLQKRHAILGQQKKDLASSVEKNRKLALQYRQQQNEHLLTKACYIQTFDERWYFQLTNNDLKQILMLENRFRVNTDKYNSLRQHLHTMEIQQYGASSACNSQAVHHLEKAIMDATQSMTERVREELHIHSLKYRRNIKNLANTEPIPPIKTYCSVPVQEHLIVQNTYAGNKLAENVTPVQN</sequence>